<evidence type="ECO:0000313" key="1">
    <source>
        <dbReference type="EMBL" id="BBM82522.1"/>
    </source>
</evidence>
<dbReference type="RefSeq" id="WP_151966762.1">
    <property type="nucleotide sequence ID" value="NZ_AP019860.1"/>
</dbReference>
<proteinExistence type="predicted"/>
<dbReference type="EMBL" id="AP019860">
    <property type="protein sequence ID" value="BBM82522.1"/>
    <property type="molecule type" value="Genomic_DNA"/>
</dbReference>
<accession>A0A5S9IJH3</accession>
<sequence length="130" mass="15396">MENSESKKERLAYVARVEDLAEDFLNQLENPEEKQDSNVNDLIDVFIKDVDSEKVTTVEADEKIQELWENLRKKMLNQEMDDQNVSGTTKRYVREFLDDIKPRTTKKREKSSKIKLTEEEQQKLKLFGQL</sequence>
<dbReference type="KEGG" id="uam:UABAM_00865"/>
<organism evidence="1 2">
    <name type="scientific">Uabimicrobium amorphum</name>
    <dbReference type="NCBI Taxonomy" id="2596890"/>
    <lineage>
        <taxon>Bacteria</taxon>
        <taxon>Pseudomonadati</taxon>
        <taxon>Planctomycetota</taxon>
        <taxon>Candidatus Uabimicrobiia</taxon>
        <taxon>Candidatus Uabimicrobiales</taxon>
        <taxon>Candidatus Uabimicrobiaceae</taxon>
        <taxon>Candidatus Uabimicrobium</taxon>
    </lineage>
</organism>
<evidence type="ECO:0000313" key="2">
    <source>
        <dbReference type="Proteomes" id="UP000326354"/>
    </source>
</evidence>
<dbReference type="Proteomes" id="UP000326354">
    <property type="component" value="Chromosome"/>
</dbReference>
<gene>
    <name evidence="1" type="ORF">UABAM_00865</name>
</gene>
<dbReference type="AlphaFoldDB" id="A0A5S9IJH3"/>
<protein>
    <submittedName>
        <fullName evidence="1">Uncharacterized protein</fullName>
    </submittedName>
</protein>
<keyword evidence="2" id="KW-1185">Reference proteome</keyword>
<name>A0A5S9IJH3_UABAM</name>
<reference evidence="1 2" key="1">
    <citation type="submission" date="2019-08" db="EMBL/GenBank/DDBJ databases">
        <title>Complete genome sequence of Candidatus Uab amorphum.</title>
        <authorList>
            <person name="Shiratori T."/>
            <person name="Suzuki S."/>
            <person name="Kakizawa Y."/>
            <person name="Ishida K."/>
        </authorList>
    </citation>
    <scope>NUCLEOTIDE SEQUENCE [LARGE SCALE GENOMIC DNA]</scope>
    <source>
        <strain evidence="1 2">SRT547</strain>
    </source>
</reference>